<sequence length="1418" mass="161898">MEANNFISKLKACGTKSDICDLKEALETFKIILVKLPEKDKSSFSLNVLCTLCRNLEKVPTWRASINNTDLITFSIECVRHTKNMQISDQVKTLACIFHTHRHVIKQSSNIPPELILKLSFLPFECDEDSLLSDYHKTYWSILADRLTYMEKLKSLKLPIIKLLPKFTDDVIKVIKIYDTVQFCANLLTFLVKKLHCVYNDVGINGSFEKIFECIAKKDLKQFKLLQDKDIIDIYVKFNDCLYVIAESGLRCNDSVFENVSRIIITILGHRPDMFHCMQMLYPNAFCCIFRDKTNVNLIDNILNCLLTSCQITEKLGYKQTVNASYPYLSQLLRLYVENILSNKELSKSFNEAIQEKCLKLILFLLTKLRNTNQMLRCENCPVRSGLHDALRLTFHIKNFVTASTNNETDIKNILPLYIDVIKQQYIILEELNCLGCGNYTKCLNKLQTDTHNTAIVFNKSKYYEESIELFDIYLKNEFRGISSDVQMKNMSRALYNKSICQLDFTLYEDSLKNAYLSLIFSLPHSVGNEKYMSLVMDIKAKASKQETDVQTWSVLDVCKHVVNENPYGDLGSLVKNLEFSDLLKLEFSMYVKLWPSIPPIAGVWNSLYDMTKGDEDCITKENPDKILWTLYEIVMATSAAVRTIHNETYKHIVYRLIEGLQGKPEKSPKEKLVYAALLSLKSEYEMTEAGLKYGWKGREMDADAPSTRSILHEREVLHNARMAVREMADVTGDSFGDMLGPCLRVISLLVPEMFHLSDDVHALQLAALCCDLALKINEREIFIRNAGYLVHKSDGQTDLQNLIEKAAEYCKEMVDDPQNMDIALNFMCEVAIYHIKLGNLSISGKLVQAVQVKMLMAYENNKDIDLDLSLGRLMEAQAQLCSVLSTDCPSVLSELNSIHRHYLSMASSDNRWCFRRNTSLVIKLRVSTSGARCVSLARALRAVRRARAAAAVASRTGAARAARILAQVMTGGEGLQVKIDNTLKFILGIQSDATEPNHAMVTKQHHFTPKTTNLEAMRDCMLKKIQASPTLPCTTIPVFQIPEFLNHACTCSCHACELPACIIIACQVCFLEASAYFRAKENEIARNYFNGALNAFEIAEVKLKKAFEVYKRDLRAAIVDTERRDVERDFKQVQIEFYVELSYFELSQGDFETSDEYVLKIHEIMSDMRDLDPYLRNEVYNLMIASAQIRKNLRKPKEIGLEVELENLKLSPDKDVELQKTPEAKATVPKIGTVRVVKDEEIPKRRKVIKLNLDEASEESTEERTTRSKTKKPQFKIPVPVTARPVLETITPRATRSRPEIIIQQPSLDHTDIKIFTPKTSNTNEFFTPRESTPAEQFFTPQTSIKTYSRRIIKNLDKEFSTPKGKENSQDNVGNKVDTGSVKVLRDKRVLRRATSPGKLVQKTESRPRRIRQPVID</sequence>
<keyword evidence="3" id="KW-1185">Reference proteome</keyword>
<dbReference type="Proteomes" id="UP000007151">
    <property type="component" value="Unassembled WGS sequence"/>
</dbReference>
<dbReference type="eggNOG" id="ENOG502RU7T">
    <property type="taxonomic scope" value="Eukaryota"/>
</dbReference>
<evidence type="ECO:0000256" key="1">
    <source>
        <dbReference type="SAM" id="MobiDB-lite"/>
    </source>
</evidence>
<dbReference type="KEGG" id="dpl:KGM_215103"/>
<protein>
    <submittedName>
        <fullName evidence="2">Uncharacterized protein</fullName>
    </submittedName>
</protein>
<feature type="region of interest" description="Disordered" evidence="1">
    <location>
        <begin position="1360"/>
        <end position="1418"/>
    </location>
</feature>
<feature type="compositionally biased region" description="Basic and acidic residues" evidence="1">
    <location>
        <begin position="1360"/>
        <end position="1370"/>
    </location>
</feature>
<evidence type="ECO:0000313" key="2">
    <source>
        <dbReference type="EMBL" id="OWR42987.1"/>
    </source>
</evidence>
<comment type="caution">
    <text evidence="2">The sequence shown here is derived from an EMBL/GenBank/DDBJ whole genome shotgun (WGS) entry which is preliminary data.</text>
</comment>
<reference evidence="2 3" key="1">
    <citation type="journal article" date="2011" name="Cell">
        <title>The monarch butterfly genome yields insights into long-distance migration.</title>
        <authorList>
            <person name="Zhan S."/>
            <person name="Merlin C."/>
            <person name="Boore J.L."/>
            <person name="Reppert S.M."/>
        </authorList>
    </citation>
    <scope>NUCLEOTIDE SEQUENCE [LARGE SCALE GENOMIC DNA]</scope>
    <source>
        <strain evidence="2">F-2</strain>
    </source>
</reference>
<evidence type="ECO:0000313" key="3">
    <source>
        <dbReference type="Proteomes" id="UP000007151"/>
    </source>
</evidence>
<name>A0A212ENF1_DANPL</name>
<organism evidence="2 3">
    <name type="scientific">Danaus plexippus plexippus</name>
    <dbReference type="NCBI Taxonomy" id="278856"/>
    <lineage>
        <taxon>Eukaryota</taxon>
        <taxon>Metazoa</taxon>
        <taxon>Ecdysozoa</taxon>
        <taxon>Arthropoda</taxon>
        <taxon>Hexapoda</taxon>
        <taxon>Insecta</taxon>
        <taxon>Pterygota</taxon>
        <taxon>Neoptera</taxon>
        <taxon>Endopterygota</taxon>
        <taxon>Lepidoptera</taxon>
        <taxon>Glossata</taxon>
        <taxon>Ditrysia</taxon>
        <taxon>Papilionoidea</taxon>
        <taxon>Nymphalidae</taxon>
        <taxon>Danainae</taxon>
        <taxon>Danaini</taxon>
        <taxon>Danaina</taxon>
        <taxon>Danaus</taxon>
        <taxon>Danaus</taxon>
    </lineage>
</organism>
<dbReference type="OrthoDB" id="6776738at2759"/>
<gene>
    <name evidence="2" type="ORF">KGM_215103</name>
</gene>
<accession>A0A212ENF1</accession>
<proteinExistence type="predicted"/>
<dbReference type="EMBL" id="AGBW02013680">
    <property type="protein sequence ID" value="OWR42987.1"/>
    <property type="molecule type" value="Genomic_DNA"/>
</dbReference>